<evidence type="ECO:0000313" key="3">
    <source>
        <dbReference type="EMBL" id="XDQ09290.1"/>
    </source>
</evidence>
<feature type="signal peptide" evidence="2">
    <location>
        <begin position="1"/>
        <end position="26"/>
    </location>
</feature>
<proteinExistence type="predicted"/>
<accession>A0AB39MUD6</accession>
<evidence type="ECO:0000256" key="2">
    <source>
        <dbReference type="SAM" id="SignalP"/>
    </source>
</evidence>
<dbReference type="EMBL" id="CP163432">
    <property type="protein sequence ID" value="XDQ09290.1"/>
    <property type="molecule type" value="Genomic_DNA"/>
</dbReference>
<organism evidence="3">
    <name type="scientific">Streptomyces sp. R11</name>
    <dbReference type="NCBI Taxonomy" id="3238625"/>
    <lineage>
        <taxon>Bacteria</taxon>
        <taxon>Bacillati</taxon>
        <taxon>Actinomycetota</taxon>
        <taxon>Actinomycetes</taxon>
        <taxon>Kitasatosporales</taxon>
        <taxon>Streptomycetaceae</taxon>
        <taxon>Streptomyces</taxon>
    </lineage>
</organism>
<evidence type="ECO:0000256" key="1">
    <source>
        <dbReference type="SAM" id="MobiDB-lite"/>
    </source>
</evidence>
<feature type="compositionally biased region" description="Low complexity" evidence="1">
    <location>
        <begin position="82"/>
        <end position="140"/>
    </location>
</feature>
<keyword evidence="2" id="KW-0732">Signal</keyword>
<protein>
    <submittedName>
        <fullName evidence="3">Excalibur calcium-binding protein</fullName>
    </submittedName>
</protein>
<feature type="compositionally biased region" description="Gly residues" evidence="1">
    <location>
        <begin position="141"/>
        <end position="153"/>
    </location>
</feature>
<gene>
    <name evidence="3" type="ORF">AB5J55_06360</name>
</gene>
<feature type="compositionally biased region" description="Basic and acidic residues" evidence="1">
    <location>
        <begin position="45"/>
        <end position="63"/>
    </location>
</feature>
<reference evidence="3" key="1">
    <citation type="submission" date="2024-07" db="EMBL/GenBank/DDBJ databases">
        <authorList>
            <person name="Yu S.T."/>
        </authorList>
    </citation>
    <scope>NUCLEOTIDE SEQUENCE</scope>
    <source>
        <strain evidence="3">R11</strain>
    </source>
</reference>
<sequence>MRRRTGAVGTLFVIAAIVPFAEPAHAQDLDCRSFTFQEDAQALFDSDRNDPHRLDEDQGRDDGIACETLPRRGGNGDDGGLTSSTTRPRTRSSAPVTPETPDAAITPATPATPAAPVTPATPRATATPATPRATATPTRGTRGGIGGATTSGPGGWDIAIGLAFVTGSALAAGHVLKRRRG</sequence>
<dbReference type="AlphaFoldDB" id="A0AB39MUD6"/>
<feature type="chain" id="PRO_5044241577" evidence="2">
    <location>
        <begin position="27"/>
        <end position="181"/>
    </location>
</feature>
<name>A0AB39MUD6_9ACTN</name>
<feature type="region of interest" description="Disordered" evidence="1">
    <location>
        <begin position="43"/>
        <end position="153"/>
    </location>
</feature>
<dbReference type="RefSeq" id="WP_369269722.1">
    <property type="nucleotide sequence ID" value="NZ_CP163432.1"/>
</dbReference>